<dbReference type="Pfam" id="PF12784">
    <property type="entry name" value="PDDEXK_2"/>
    <property type="match status" value="1"/>
</dbReference>
<dbReference type="PANTHER" id="PTHR41317:SF1">
    <property type="entry name" value="PD-(D_E)XK NUCLEASE FAMILY TRANSPOSASE"/>
    <property type="match status" value="1"/>
</dbReference>
<dbReference type="RefSeq" id="WP_177201709.1">
    <property type="nucleotide sequence ID" value="NZ_FOXO01000035.1"/>
</dbReference>
<evidence type="ECO:0008006" key="3">
    <source>
        <dbReference type="Google" id="ProtNLM"/>
    </source>
</evidence>
<proteinExistence type="predicted"/>
<feature type="non-terminal residue" evidence="1">
    <location>
        <position position="173"/>
    </location>
</feature>
<evidence type="ECO:0000313" key="1">
    <source>
        <dbReference type="EMBL" id="SFQ33582.1"/>
    </source>
</evidence>
<protein>
    <recommendedName>
        <fullName evidence="3">Rpn family recombination-promoting nuclease/putative transposase</fullName>
    </recommendedName>
</protein>
<name>A0A1I5XNP7_9FIRM</name>
<dbReference type="PANTHER" id="PTHR41317">
    <property type="entry name" value="PD-(D_E)XK NUCLEASE FAMILY TRANSPOSASE"/>
    <property type="match status" value="1"/>
</dbReference>
<sequence length="173" mass="20488">MQSQTNYQFMSAKGRLPYNMTNDYMFRIVLQRDRETLVGLICSILHLSRDEVIDVTIENPITPGESIEDKEFQLDILVSLNNNSYINLEMQVLNYNNWPLRSLSYLCRKFDNLQKGNDYSEVKPVYQVGFLDFTLFKEHPEFFAKYQLKNVKDGFLYTDKFNIFVIELNHTNL</sequence>
<reference evidence="2" key="1">
    <citation type="submission" date="2016-10" db="EMBL/GenBank/DDBJ databases">
        <authorList>
            <person name="Varghese N."/>
            <person name="Submissions S."/>
        </authorList>
    </citation>
    <scope>NUCLEOTIDE SEQUENCE [LARGE SCALE GENOMIC DNA]</scope>
    <source>
        <strain evidence="2">P18</strain>
    </source>
</reference>
<dbReference type="EMBL" id="FOXO01000035">
    <property type="protein sequence ID" value="SFQ33582.1"/>
    <property type="molecule type" value="Genomic_DNA"/>
</dbReference>
<dbReference type="AlphaFoldDB" id="A0A1I5XNP7"/>
<accession>A0A1I5XNP7</accession>
<dbReference type="InterPro" id="IPR010106">
    <property type="entry name" value="RpnA"/>
</dbReference>
<evidence type="ECO:0000313" key="2">
    <source>
        <dbReference type="Proteomes" id="UP000182624"/>
    </source>
</evidence>
<organism evidence="1 2">
    <name type="scientific">Butyrivibrio proteoclasticus</name>
    <dbReference type="NCBI Taxonomy" id="43305"/>
    <lineage>
        <taxon>Bacteria</taxon>
        <taxon>Bacillati</taxon>
        <taxon>Bacillota</taxon>
        <taxon>Clostridia</taxon>
        <taxon>Lachnospirales</taxon>
        <taxon>Lachnospiraceae</taxon>
        <taxon>Butyrivibrio</taxon>
    </lineage>
</organism>
<keyword evidence="2" id="KW-1185">Reference proteome</keyword>
<dbReference type="NCBIfam" id="TIGR01784">
    <property type="entry name" value="T_den_put_tspse"/>
    <property type="match status" value="1"/>
</dbReference>
<gene>
    <name evidence="1" type="ORF">SAMN04487928_13518</name>
</gene>
<dbReference type="Proteomes" id="UP000182624">
    <property type="component" value="Unassembled WGS sequence"/>
</dbReference>